<protein>
    <recommendedName>
        <fullName evidence="4">DUF5640 domain-containing protein</fullName>
    </recommendedName>
</protein>
<dbReference type="EMBL" id="CP029480">
    <property type="protein sequence ID" value="AWV97864.1"/>
    <property type="molecule type" value="Genomic_DNA"/>
</dbReference>
<dbReference type="KEGG" id="als:DJ013_06655"/>
<accession>A0A2Z4G9P2</accession>
<keyword evidence="1" id="KW-0472">Membrane</keyword>
<reference evidence="2 3" key="1">
    <citation type="submission" date="2018-05" db="EMBL/GenBank/DDBJ databases">
        <title>Complete genome sequence of Arcticibacterium luteifluviistationis SM1504T, a cytophagaceae bacterium isolated from Arctic surface seawater.</title>
        <authorList>
            <person name="Li Y."/>
            <person name="Qin Q.-L."/>
        </authorList>
    </citation>
    <scope>NUCLEOTIDE SEQUENCE [LARGE SCALE GENOMIC DNA]</scope>
    <source>
        <strain evidence="2 3">SM1504</strain>
    </source>
</reference>
<feature type="transmembrane region" description="Helical" evidence="1">
    <location>
        <begin position="16"/>
        <end position="32"/>
    </location>
</feature>
<evidence type="ECO:0000313" key="3">
    <source>
        <dbReference type="Proteomes" id="UP000249873"/>
    </source>
</evidence>
<keyword evidence="1" id="KW-0812">Transmembrane</keyword>
<organism evidence="2 3">
    <name type="scientific">Arcticibacterium luteifluviistationis</name>
    <dbReference type="NCBI Taxonomy" id="1784714"/>
    <lineage>
        <taxon>Bacteria</taxon>
        <taxon>Pseudomonadati</taxon>
        <taxon>Bacteroidota</taxon>
        <taxon>Cytophagia</taxon>
        <taxon>Cytophagales</taxon>
        <taxon>Leadbetterellaceae</taxon>
        <taxon>Arcticibacterium</taxon>
    </lineage>
</organism>
<name>A0A2Z4G9P2_9BACT</name>
<keyword evidence="1" id="KW-1133">Transmembrane helix</keyword>
<dbReference type="AlphaFoldDB" id="A0A2Z4G9P2"/>
<proteinExistence type="predicted"/>
<dbReference type="Proteomes" id="UP000249873">
    <property type="component" value="Chromosome"/>
</dbReference>
<evidence type="ECO:0000256" key="1">
    <source>
        <dbReference type="SAM" id="Phobius"/>
    </source>
</evidence>
<evidence type="ECO:0000313" key="2">
    <source>
        <dbReference type="EMBL" id="AWV97864.1"/>
    </source>
</evidence>
<keyword evidence="3" id="KW-1185">Reference proteome</keyword>
<evidence type="ECO:0008006" key="4">
    <source>
        <dbReference type="Google" id="ProtNLM"/>
    </source>
</evidence>
<gene>
    <name evidence="2" type="ORF">DJ013_06655</name>
</gene>
<sequence>MGTRSHYFEMDKKTRIYTLLSTSLFILFYFGIKHFQEINFESEIIGVWESKALNQEKFSFNFKDNKVVEIYNGDLLLEMNYSIGDVLIELIENDLVIKTYQYEIDGSVLTLEEKGDKLNFYKKEN</sequence>